<protein>
    <submittedName>
        <fullName evidence="1">Uncharacterized protein</fullName>
    </submittedName>
</protein>
<comment type="caution">
    <text evidence="1">The sequence shown here is derived from an EMBL/GenBank/DDBJ whole genome shotgun (WGS) entry which is preliminary data.</text>
</comment>
<dbReference type="EMBL" id="JBHULL010000037">
    <property type="protein sequence ID" value="MFD2584479.1"/>
    <property type="molecule type" value="Genomic_DNA"/>
</dbReference>
<sequence length="43" mass="4947">MKEQNNADVNIVPQLDKAFGLNMHKDKIVGFISYRQKLRCIIG</sequence>
<organism evidence="1 2">
    <name type="scientific">Pedobacter vanadiisoli</name>
    <dbReference type="NCBI Taxonomy" id="1761975"/>
    <lineage>
        <taxon>Bacteria</taxon>
        <taxon>Pseudomonadati</taxon>
        <taxon>Bacteroidota</taxon>
        <taxon>Sphingobacteriia</taxon>
        <taxon>Sphingobacteriales</taxon>
        <taxon>Sphingobacteriaceae</taxon>
        <taxon>Pedobacter</taxon>
    </lineage>
</organism>
<dbReference type="Proteomes" id="UP001597461">
    <property type="component" value="Unassembled WGS sequence"/>
</dbReference>
<accession>A0ABW5MPP2</accession>
<dbReference type="RefSeq" id="WP_379081573.1">
    <property type="nucleotide sequence ID" value="NZ_JBHULL010000037.1"/>
</dbReference>
<keyword evidence="2" id="KW-1185">Reference proteome</keyword>
<reference evidence="2" key="1">
    <citation type="journal article" date="2019" name="Int. J. Syst. Evol. Microbiol.">
        <title>The Global Catalogue of Microorganisms (GCM) 10K type strain sequencing project: providing services to taxonomists for standard genome sequencing and annotation.</title>
        <authorList>
            <consortium name="The Broad Institute Genomics Platform"/>
            <consortium name="The Broad Institute Genome Sequencing Center for Infectious Disease"/>
            <person name="Wu L."/>
            <person name="Ma J."/>
        </authorList>
    </citation>
    <scope>NUCLEOTIDE SEQUENCE [LARGE SCALE GENOMIC DNA]</scope>
    <source>
        <strain evidence="2">KCTC 42866</strain>
    </source>
</reference>
<proteinExistence type="predicted"/>
<gene>
    <name evidence="1" type="ORF">ACFSR6_18420</name>
</gene>
<evidence type="ECO:0000313" key="2">
    <source>
        <dbReference type="Proteomes" id="UP001597461"/>
    </source>
</evidence>
<evidence type="ECO:0000313" key="1">
    <source>
        <dbReference type="EMBL" id="MFD2584479.1"/>
    </source>
</evidence>
<name>A0ABW5MPP2_9SPHI</name>